<sequence>MDNNSSHNSVSLPVPVPNEDIFRYSACGPILSLLTDTPHSSFGIRDLGRAIDRPHRSISLAVEDLESVGLITTTTEGGKKLVQINRNRLTRPDDPILRVPQEEFRDPVRSLQEKILEVLEDVTGILLFGSVARGNADRQSDIDSFVLVGTNRATNQKRAHELAQELGSQRFDGDRYAFEILVESTKSVERQADRLQDIFADGLTLYDTGSLSDLKTEMLTNGR</sequence>
<reference evidence="2 3" key="1">
    <citation type="journal article" date="2014" name="PLoS Genet.">
        <title>Phylogenetically driven sequencing of extremely halophilic archaea reveals strategies for static and dynamic osmo-response.</title>
        <authorList>
            <person name="Becker E.A."/>
            <person name="Seitzer P.M."/>
            <person name="Tritt A."/>
            <person name="Larsen D."/>
            <person name="Krusor M."/>
            <person name="Yao A.I."/>
            <person name="Wu D."/>
            <person name="Madern D."/>
            <person name="Eisen J.A."/>
            <person name="Darling A.E."/>
            <person name="Facciotti M.T."/>
        </authorList>
    </citation>
    <scope>NUCLEOTIDE SEQUENCE [LARGE SCALE GENOMIC DNA]</scope>
    <source>
        <strain evidence="2 3">DSM 18795</strain>
    </source>
</reference>
<evidence type="ECO:0000313" key="2">
    <source>
        <dbReference type="EMBL" id="ELY60010.1"/>
    </source>
</evidence>
<protein>
    <submittedName>
        <fullName evidence="2">DNA polymerase beta domain-containing protein region/nucleotidyltransferase family protein</fullName>
    </submittedName>
</protein>
<dbReference type="InterPro" id="IPR002934">
    <property type="entry name" value="Polymerase_NTP_transf_dom"/>
</dbReference>
<keyword evidence="3" id="KW-1185">Reference proteome</keyword>
<dbReference type="InterPro" id="IPR052548">
    <property type="entry name" value="Type_VII_TA_antitoxin"/>
</dbReference>
<comment type="caution">
    <text evidence="2">The sequence shown here is derived from an EMBL/GenBank/DDBJ whole genome shotgun (WGS) entry which is preliminary data.</text>
</comment>
<dbReference type="InterPro" id="IPR043519">
    <property type="entry name" value="NT_sf"/>
</dbReference>
<feature type="domain" description="Polymerase nucleotidyl transferase" evidence="1">
    <location>
        <begin position="114"/>
        <end position="162"/>
    </location>
</feature>
<dbReference type="OrthoDB" id="9287at2157"/>
<dbReference type="Gene3D" id="3.30.460.10">
    <property type="entry name" value="Beta Polymerase, domain 2"/>
    <property type="match status" value="1"/>
</dbReference>
<dbReference type="AlphaFoldDB" id="L9XE68"/>
<dbReference type="Pfam" id="PF01909">
    <property type="entry name" value="NTP_transf_2"/>
    <property type="match status" value="1"/>
</dbReference>
<dbReference type="Proteomes" id="UP000011531">
    <property type="component" value="Unassembled WGS sequence"/>
</dbReference>
<keyword evidence="2" id="KW-0808">Transferase</keyword>
<name>L9XE68_9EURY</name>
<dbReference type="PANTHER" id="PTHR33933">
    <property type="entry name" value="NUCLEOTIDYLTRANSFERASE"/>
    <property type="match status" value="1"/>
</dbReference>
<dbReference type="SUPFAM" id="SSF81301">
    <property type="entry name" value="Nucleotidyltransferase"/>
    <property type="match status" value="1"/>
</dbReference>
<proteinExistence type="predicted"/>
<accession>L9XE68</accession>
<organism evidence="2 3">
    <name type="scientific">Natronococcus jeotgali DSM 18795</name>
    <dbReference type="NCBI Taxonomy" id="1227498"/>
    <lineage>
        <taxon>Archaea</taxon>
        <taxon>Methanobacteriati</taxon>
        <taxon>Methanobacteriota</taxon>
        <taxon>Stenosarchaea group</taxon>
        <taxon>Halobacteria</taxon>
        <taxon>Halobacteriales</taxon>
        <taxon>Natrialbaceae</taxon>
        <taxon>Natronococcus</taxon>
    </lineage>
</organism>
<dbReference type="CDD" id="cd05403">
    <property type="entry name" value="NT_KNTase_like"/>
    <property type="match status" value="1"/>
</dbReference>
<dbReference type="PANTHER" id="PTHR33933:SF1">
    <property type="entry name" value="PROTEIN ADENYLYLTRANSFERASE MNTA-RELATED"/>
    <property type="match status" value="1"/>
</dbReference>
<evidence type="ECO:0000313" key="3">
    <source>
        <dbReference type="Proteomes" id="UP000011531"/>
    </source>
</evidence>
<evidence type="ECO:0000259" key="1">
    <source>
        <dbReference type="Pfam" id="PF01909"/>
    </source>
</evidence>
<dbReference type="EMBL" id="AOIA01000094">
    <property type="protein sequence ID" value="ELY60010.1"/>
    <property type="molecule type" value="Genomic_DNA"/>
</dbReference>
<gene>
    <name evidence="2" type="ORF">C492_10585</name>
</gene>
<dbReference type="RefSeq" id="WP_008423119.1">
    <property type="nucleotide sequence ID" value="NZ_AOIA01000094.1"/>
</dbReference>
<dbReference type="GO" id="GO:0016779">
    <property type="term" value="F:nucleotidyltransferase activity"/>
    <property type="evidence" value="ECO:0007669"/>
    <property type="project" value="InterPro"/>
</dbReference>